<dbReference type="PROSITE" id="PS50157">
    <property type="entry name" value="ZINC_FINGER_C2H2_2"/>
    <property type="match status" value="3"/>
</dbReference>
<evidence type="ECO:0000256" key="3">
    <source>
        <dbReference type="ARBA" id="ARBA00022771"/>
    </source>
</evidence>
<dbReference type="AlphaFoldDB" id="A0AAD1RV37"/>
<evidence type="ECO:0000313" key="7">
    <source>
        <dbReference type="EMBL" id="CAH2282179.1"/>
    </source>
</evidence>
<sequence>MQCRKIAANAGHFRTIAPKIVPKVASSTASCSTSQTDIAVSSVGTKPLVMPAQNYTLMKVPGQNGTFSFVAVPQVNSMGAPVIQTTNTPLQENLKLPIPRCQSARNKRLCDKVKNISGLKKTKSEKLAAHVIHDNHPEAIPELDASDLELANPTTISPAMDVILESNVNTLGVLSVNASDTLKANTSALSLKNDIPKVFCTSSPMKMSADLEKVASTVENGPMIRCESTKVVDSANAVTVLSPVMFGGPPYLISSAPKGKLPIMPYSKIKKSIISKCKQSANTEKATAVNAKSEICKGQASVKTSNDISLQVTPVSTTNMSTLDSCQSSTKMDTGVLTKPSCVSVKKRAKKRKTPSEIMAFQTKMRLVGNKLVVCKDKVKDQVLASNAKIPVCTKKYRSIMPKPAVEVQCLASLGTCDMQSQPMDIFRNRFQQIRSNRWKQGDCLKQSLDCRILSTASKACFKCHVCDHNFQFKHHLQDHLNTHTNRRPYHCRLCRKSYVHSGSLSTHVKLHHSESRLKKLMCCEFCAKVFGHIRVYFGHLKEVHKVIISTETSTKQLEKKDITKVKDELTPEEIDKGKIKEDDTLYGSADEIKLQIKCGRCDVISPTFSDMKLHLFCEHGDQFQERLQEGILESRQGAPEEVVKHATHYWKLLNERRNVFKCSNCEQEIFGSSKLRKHVCLSYQENTEVESDPAPPKEKCDDEVKDDHHASSVSNMDVQFYCGNYMNCILCKQVFEVKDELLAHWQQNHNCENPSLLWTVFNPLSKEK</sequence>
<keyword evidence="1" id="KW-0479">Metal-binding</keyword>
<dbReference type="InterPro" id="IPR013087">
    <property type="entry name" value="Znf_C2H2_type"/>
</dbReference>
<keyword evidence="8" id="KW-1185">Reference proteome</keyword>
<accession>A0AAD1RV37</accession>
<dbReference type="GO" id="GO:0000977">
    <property type="term" value="F:RNA polymerase II transcription regulatory region sequence-specific DNA binding"/>
    <property type="evidence" value="ECO:0007669"/>
    <property type="project" value="TreeGrafter"/>
</dbReference>
<reference evidence="7" key="1">
    <citation type="submission" date="2022-03" db="EMBL/GenBank/DDBJ databases">
        <authorList>
            <person name="Alioto T."/>
            <person name="Alioto T."/>
            <person name="Gomez Garrido J."/>
        </authorList>
    </citation>
    <scope>NUCLEOTIDE SEQUENCE</scope>
</reference>
<dbReference type="Gene3D" id="3.30.160.60">
    <property type="entry name" value="Classic Zinc Finger"/>
    <property type="match status" value="1"/>
</dbReference>
<dbReference type="PROSITE" id="PS00028">
    <property type="entry name" value="ZINC_FINGER_C2H2_1"/>
    <property type="match status" value="4"/>
</dbReference>
<dbReference type="PANTHER" id="PTHR24409:SF319">
    <property type="entry name" value="ZINC FINGER PROTEIN 438"/>
    <property type="match status" value="1"/>
</dbReference>
<feature type="domain" description="C2H2-type" evidence="6">
    <location>
        <begin position="490"/>
        <end position="517"/>
    </location>
</feature>
<gene>
    <name evidence="7" type="ORF">PECUL_23A004467</name>
</gene>
<dbReference type="GO" id="GO:0000981">
    <property type="term" value="F:DNA-binding transcription factor activity, RNA polymerase II-specific"/>
    <property type="evidence" value="ECO:0007669"/>
    <property type="project" value="TreeGrafter"/>
</dbReference>
<feature type="domain" description="C2H2-type" evidence="6">
    <location>
        <begin position="462"/>
        <end position="489"/>
    </location>
</feature>
<evidence type="ECO:0000256" key="5">
    <source>
        <dbReference type="PROSITE-ProRule" id="PRU00042"/>
    </source>
</evidence>
<dbReference type="InterPro" id="IPR036236">
    <property type="entry name" value="Znf_C2H2_sf"/>
</dbReference>
<dbReference type="GO" id="GO:0005634">
    <property type="term" value="C:nucleus"/>
    <property type="evidence" value="ECO:0007669"/>
    <property type="project" value="TreeGrafter"/>
</dbReference>
<dbReference type="SUPFAM" id="SSF57667">
    <property type="entry name" value="beta-beta-alpha zinc fingers"/>
    <property type="match status" value="1"/>
</dbReference>
<evidence type="ECO:0000256" key="2">
    <source>
        <dbReference type="ARBA" id="ARBA00022737"/>
    </source>
</evidence>
<dbReference type="GO" id="GO:0008270">
    <property type="term" value="F:zinc ion binding"/>
    <property type="evidence" value="ECO:0007669"/>
    <property type="project" value="UniProtKB-KW"/>
</dbReference>
<dbReference type="EMBL" id="OW240915">
    <property type="protein sequence ID" value="CAH2282179.1"/>
    <property type="molecule type" value="Genomic_DNA"/>
</dbReference>
<evidence type="ECO:0000313" key="8">
    <source>
        <dbReference type="Proteomes" id="UP001295444"/>
    </source>
</evidence>
<protein>
    <submittedName>
        <fullName evidence="7">Zinc finger 438</fullName>
    </submittedName>
</protein>
<dbReference type="SMART" id="SM00355">
    <property type="entry name" value="ZnF_C2H2"/>
    <property type="match status" value="5"/>
</dbReference>
<dbReference type="FunFam" id="3.30.160.60:FF:000946">
    <property type="entry name" value="Zinc finger protein 438"/>
    <property type="match status" value="1"/>
</dbReference>
<organism evidence="7 8">
    <name type="scientific">Pelobates cultripes</name>
    <name type="common">Western spadefoot toad</name>
    <dbReference type="NCBI Taxonomy" id="61616"/>
    <lineage>
        <taxon>Eukaryota</taxon>
        <taxon>Metazoa</taxon>
        <taxon>Chordata</taxon>
        <taxon>Craniata</taxon>
        <taxon>Vertebrata</taxon>
        <taxon>Euteleostomi</taxon>
        <taxon>Amphibia</taxon>
        <taxon>Batrachia</taxon>
        <taxon>Anura</taxon>
        <taxon>Pelobatoidea</taxon>
        <taxon>Pelobatidae</taxon>
        <taxon>Pelobates</taxon>
    </lineage>
</organism>
<keyword evidence="2" id="KW-0677">Repeat</keyword>
<evidence type="ECO:0000259" key="6">
    <source>
        <dbReference type="PROSITE" id="PS50157"/>
    </source>
</evidence>
<keyword evidence="3 5" id="KW-0863">Zinc-finger</keyword>
<evidence type="ECO:0000256" key="4">
    <source>
        <dbReference type="ARBA" id="ARBA00022833"/>
    </source>
</evidence>
<evidence type="ECO:0000256" key="1">
    <source>
        <dbReference type="ARBA" id="ARBA00022723"/>
    </source>
</evidence>
<dbReference type="PANTHER" id="PTHR24409">
    <property type="entry name" value="ZINC FINGER PROTEIN 142"/>
    <property type="match status" value="1"/>
</dbReference>
<keyword evidence="4" id="KW-0862">Zinc</keyword>
<name>A0AAD1RV37_PELCU</name>
<proteinExistence type="predicted"/>
<feature type="domain" description="C2H2-type" evidence="6">
    <location>
        <begin position="727"/>
        <end position="755"/>
    </location>
</feature>
<dbReference type="Proteomes" id="UP001295444">
    <property type="component" value="Chromosome 04"/>
</dbReference>